<feature type="transmembrane region" description="Helical" evidence="1">
    <location>
        <begin position="20"/>
        <end position="42"/>
    </location>
</feature>
<name>A0A644XX57_9ZZZZ</name>
<dbReference type="AlphaFoldDB" id="A0A644XX57"/>
<evidence type="ECO:0000256" key="1">
    <source>
        <dbReference type="SAM" id="Phobius"/>
    </source>
</evidence>
<proteinExistence type="predicted"/>
<accession>A0A644XX57</accession>
<sequence>MDKKASQLLNLSYMATKKQLFTALWIIIAIIAVASIVSLVVLPKWKGIFLASGGGFLIANIFISMFFIQNNYRDNK</sequence>
<organism evidence="2">
    <name type="scientific">bioreactor metagenome</name>
    <dbReference type="NCBI Taxonomy" id="1076179"/>
    <lineage>
        <taxon>unclassified sequences</taxon>
        <taxon>metagenomes</taxon>
        <taxon>ecological metagenomes</taxon>
    </lineage>
</organism>
<feature type="transmembrane region" description="Helical" evidence="1">
    <location>
        <begin position="48"/>
        <end position="68"/>
    </location>
</feature>
<dbReference type="EMBL" id="VSSQ01003468">
    <property type="protein sequence ID" value="MPM20842.1"/>
    <property type="molecule type" value="Genomic_DNA"/>
</dbReference>
<comment type="caution">
    <text evidence="2">The sequence shown here is derived from an EMBL/GenBank/DDBJ whole genome shotgun (WGS) entry which is preliminary data.</text>
</comment>
<protein>
    <submittedName>
        <fullName evidence="2">Uncharacterized protein</fullName>
    </submittedName>
</protein>
<reference evidence="2" key="1">
    <citation type="submission" date="2019-08" db="EMBL/GenBank/DDBJ databases">
        <authorList>
            <person name="Kucharzyk K."/>
            <person name="Murdoch R.W."/>
            <person name="Higgins S."/>
            <person name="Loffler F."/>
        </authorList>
    </citation>
    <scope>NUCLEOTIDE SEQUENCE</scope>
</reference>
<keyword evidence="1" id="KW-0472">Membrane</keyword>
<keyword evidence="1" id="KW-0812">Transmembrane</keyword>
<evidence type="ECO:0000313" key="2">
    <source>
        <dbReference type="EMBL" id="MPM20842.1"/>
    </source>
</evidence>
<keyword evidence="1" id="KW-1133">Transmembrane helix</keyword>
<gene>
    <name evidence="2" type="ORF">SDC9_67280</name>
</gene>